<evidence type="ECO:0000313" key="3">
    <source>
        <dbReference type="EMBL" id="KHN82787.1"/>
    </source>
</evidence>
<sequence>MLSVKILVVLIVVGAAVRADEQLHDWLVRRRPMTLQDLNLLRAFASRVNDLSSRYERTSRSNKRGRELFGKRSSGSSVSEEETLDTMPSVDGWGSSSDSSYATPEQQRPLFVFASDVADEVHTSEVDPTRMSTVQLLNVPLRSESEFILQRPCGLSLRQRRAKSRELLG</sequence>
<feature type="chain" id="PRO_5002077421" evidence="2">
    <location>
        <begin position="20"/>
        <end position="169"/>
    </location>
</feature>
<feature type="signal peptide" evidence="2">
    <location>
        <begin position="1"/>
        <end position="19"/>
    </location>
</feature>
<feature type="region of interest" description="Disordered" evidence="1">
    <location>
        <begin position="55"/>
        <end position="103"/>
    </location>
</feature>
<reference evidence="3 4" key="1">
    <citation type="submission" date="2014-11" db="EMBL/GenBank/DDBJ databases">
        <title>Genetic blueprint of the zoonotic pathogen Toxocara canis.</title>
        <authorList>
            <person name="Zhu X.-Q."/>
            <person name="Korhonen P.K."/>
            <person name="Cai H."/>
            <person name="Young N.D."/>
            <person name="Nejsum P."/>
            <person name="von Samson-Himmelstjerna G."/>
            <person name="Boag P.R."/>
            <person name="Tan P."/>
            <person name="Li Q."/>
            <person name="Min J."/>
            <person name="Yang Y."/>
            <person name="Wang X."/>
            <person name="Fang X."/>
            <person name="Hall R.S."/>
            <person name="Hofmann A."/>
            <person name="Sternberg P.W."/>
            <person name="Jex A.R."/>
            <person name="Gasser R.B."/>
        </authorList>
    </citation>
    <scope>NUCLEOTIDE SEQUENCE [LARGE SCALE GENOMIC DNA]</scope>
    <source>
        <strain evidence="3">PN_DK_2014</strain>
    </source>
</reference>
<evidence type="ECO:0000256" key="2">
    <source>
        <dbReference type="SAM" id="SignalP"/>
    </source>
</evidence>
<name>A0A0B2VMZ0_TOXCA</name>
<keyword evidence="4" id="KW-1185">Reference proteome</keyword>
<gene>
    <name evidence="3" type="ORF">Tcan_16052</name>
</gene>
<keyword evidence="2" id="KW-0732">Signal</keyword>
<feature type="compositionally biased region" description="Basic and acidic residues" evidence="1">
    <location>
        <begin position="55"/>
        <end position="70"/>
    </location>
</feature>
<dbReference type="Proteomes" id="UP000031036">
    <property type="component" value="Unassembled WGS sequence"/>
</dbReference>
<protein>
    <submittedName>
        <fullName evidence="3">Uncharacterized protein</fullName>
    </submittedName>
</protein>
<feature type="compositionally biased region" description="Low complexity" evidence="1">
    <location>
        <begin position="89"/>
        <end position="100"/>
    </location>
</feature>
<accession>A0A0B2VMZ0</accession>
<comment type="caution">
    <text evidence="3">The sequence shown here is derived from an EMBL/GenBank/DDBJ whole genome shotgun (WGS) entry which is preliminary data.</text>
</comment>
<evidence type="ECO:0000313" key="4">
    <source>
        <dbReference type="Proteomes" id="UP000031036"/>
    </source>
</evidence>
<evidence type="ECO:0000256" key="1">
    <source>
        <dbReference type="SAM" id="MobiDB-lite"/>
    </source>
</evidence>
<proteinExistence type="predicted"/>
<dbReference type="AlphaFoldDB" id="A0A0B2VMZ0"/>
<organism evidence="3 4">
    <name type="scientific">Toxocara canis</name>
    <name type="common">Canine roundworm</name>
    <dbReference type="NCBI Taxonomy" id="6265"/>
    <lineage>
        <taxon>Eukaryota</taxon>
        <taxon>Metazoa</taxon>
        <taxon>Ecdysozoa</taxon>
        <taxon>Nematoda</taxon>
        <taxon>Chromadorea</taxon>
        <taxon>Rhabditida</taxon>
        <taxon>Spirurina</taxon>
        <taxon>Ascaridomorpha</taxon>
        <taxon>Ascaridoidea</taxon>
        <taxon>Toxocaridae</taxon>
        <taxon>Toxocara</taxon>
    </lineage>
</organism>
<dbReference type="EMBL" id="JPKZ01001308">
    <property type="protein sequence ID" value="KHN82787.1"/>
    <property type="molecule type" value="Genomic_DNA"/>
</dbReference>